<evidence type="ECO:0000313" key="3">
    <source>
        <dbReference type="Proteomes" id="UP000051861"/>
    </source>
</evidence>
<evidence type="ECO:0000313" key="2">
    <source>
        <dbReference type="EMBL" id="KPJ62540.1"/>
    </source>
</evidence>
<dbReference type="InterPro" id="IPR032710">
    <property type="entry name" value="NTF2-like_dom_sf"/>
</dbReference>
<dbReference type="Pfam" id="PF14534">
    <property type="entry name" value="DUF4440"/>
    <property type="match status" value="1"/>
</dbReference>
<dbReference type="AlphaFoldDB" id="A0A0S7XL20"/>
<name>A0A0S7XL20_UNCSA</name>
<evidence type="ECO:0000259" key="1">
    <source>
        <dbReference type="Pfam" id="PF14534"/>
    </source>
</evidence>
<dbReference type="NCBIfam" id="TIGR02246">
    <property type="entry name" value="SgcJ/EcaC family oxidoreductase"/>
    <property type="match status" value="1"/>
</dbReference>
<reference evidence="2 3" key="1">
    <citation type="journal article" date="2015" name="Microbiome">
        <title>Genomic resolution of linkages in carbon, nitrogen, and sulfur cycling among widespread estuary sediment bacteria.</title>
        <authorList>
            <person name="Baker B.J."/>
            <person name="Lazar C.S."/>
            <person name="Teske A.P."/>
            <person name="Dick G.J."/>
        </authorList>
    </citation>
    <scope>NUCLEOTIDE SEQUENCE [LARGE SCALE GENOMIC DNA]</scope>
    <source>
        <strain evidence="2">DG_54_3</strain>
    </source>
</reference>
<dbReference type="Proteomes" id="UP000051861">
    <property type="component" value="Unassembled WGS sequence"/>
</dbReference>
<comment type="caution">
    <text evidence="2">The sequence shown here is derived from an EMBL/GenBank/DDBJ whole genome shotgun (WGS) entry which is preliminary data.</text>
</comment>
<dbReference type="InterPro" id="IPR027843">
    <property type="entry name" value="DUF4440"/>
</dbReference>
<protein>
    <recommendedName>
        <fullName evidence="1">DUF4440 domain-containing protein</fullName>
    </recommendedName>
</protein>
<feature type="domain" description="DUF4440" evidence="1">
    <location>
        <begin position="10"/>
        <end position="121"/>
    </location>
</feature>
<dbReference type="Gene3D" id="3.10.450.50">
    <property type="match status" value="1"/>
</dbReference>
<sequence length="135" mass="15304">MDIEADIEAIRSLSQEISKTWNENDFEGYMALMDEEAMVLLANGPTLKGIEEIRSLYSNSFSKNSFDLTTTTEEIHVGGDIAFSRDTWVGSANPRDGGEPIVFDNKTIFIYKRQTDGSWKIWRNIYNSNTPPPTE</sequence>
<gene>
    <name evidence="2" type="ORF">AMJ44_15505</name>
</gene>
<dbReference type="SUPFAM" id="SSF54427">
    <property type="entry name" value="NTF2-like"/>
    <property type="match status" value="1"/>
</dbReference>
<proteinExistence type="predicted"/>
<dbReference type="InterPro" id="IPR011944">
    <property type="entry name" value="Steroid_delta5-4_isomerase"/>
</dbReference>
<organism evidence="2 3">
    <name type="scientific">candidate division WOR-1 bacterium DG_54_3</name>
    <dbReference type="NCBI Taxonomy" id="1703775"/>
    <lineage>
        <taxon>Bacteria</taxon>
        <taxon>Bacillati</taxon>
        <taxon>Saganbacteria</taxon>
    </lineage>
</organism>
<accession>A0A0S7XL20</accession>
<dbReference type="EMBL" id="LIZX01000265">
    <property type="protein sequence ID" value="KPJ62540.1"/>
    <property type="molecule type" value="Genomic_DNA"/>
</dbReference>